<dbReference type="InterPro" id="IPR056647">
    <property type="entry name" value="DUF7745"/>
</dbReference>
<dbReference type="EMBL" id="LXQA010296360">
    <property type="protein sequence ID" value="MCI41797.1"/>
    <property type="molecule type" value="Genomic_DNA"/>
</dbReference>
<comment type="caution">
    <text evidence="2">The sequence shown here is derived from an EMBL/GenBank/DDBJ whole genome shotgun (WGS) entry which is preliminary data.</text>
</comment>
<sequence length="105" mass="12046">MVRKPDDEMLKEFVLHKTDANGPSTLSRVIQSWTQVHQKGNELRKRSTAKVPYSHWIKERVKKIGLPFPFASAPQPCPPEPTPISIEEGDELKATIKRLEKEKED</sequence>
<dbReference type="Proteomes" id="UP000265520">
    <property type="component" value="Unassembled WGS sequence"/>
</dbReference>
<evidence type="ECO:0000259" key="1">
    <source>
        <dbReference type="Pfam" id="PF24924"/>
    </source>
</evidence>
<evidence type="ECO:0000313" key="2">
    <source>
        <dbReference type="EMBL" id="MCI41797.1"/>
    </source>
</evidence>
<protein>
    <recommendedName>
        <fullName evidence="1">DUF7745 domain-containing protein</fullName>
    </recommendedName>
</protein>
<dbReference type="AlphaFoldDB" id="A0A392S070"/>
<feature type="non-terminal residue" evidence="2">
    <location>
        <position position="105"/>
    </location>
</feature>
<organism evidence="2 3">
    <name type="scientific">Trifolium medium</name>
    <dbReference type="NCBI Taxonomy" id="97028"/>
    <lineage>
        <taxon>Eukaryota</taxon>
        <taxon>Viridiplantae</taxon>
        <taxon>Streptophyta</taxon>
        <taxon>Embryophyta</taxon>
        <taxon>Tracheophyta</taxon>
        <taxon>Spermatophyta</taxon>
        <taxon>Magnoliopsida</taxon>
        <taxon>eudicotyledons</taxon>
        <taxon>Gunneridae</taxon>
        <taxon>Pentapetalae</taxon>
        <taxon>rosids</taxon>
        <taxon>fabids</taxon>
        <taxon>Fabales</taxon>
        <taxon>Fabaceae</taxon>
        <taxon>Papilionoideae</taxon>
        <taxon>50 kb inversion clade</taxon>
        <taxon>NPAAA clade</taxon>
        <taxon>Hologalegina</taxon>
        <taxon>IRL clade</taxon>
        <taxon>Trifolieae</taxon>
        <taxon>Trifolium</taxon>
    </lineage>
</organism>
<evidence type="ECO:0000313" key="3">
    <source>
        <dbReference type="Proteomes" id="UP000265520"/>
    </source>
</evidence>
<dbReference type="Pfam" id="PF24924">
    <property type="entry name" value="DUF7745"/>
    <property type="match status" value="1"/>
</dbReference>
<proteinExistence type="predicted"/>
<keyword evidence="3" id="KW-1185">Reference proteome</keyword>
<reference evidence="2 3" key="1">
    <citation type="journal article" date="2018" name="Front. Plant Sci.">
        <title>Red Clover (Trifolium pratense) and Zigzag Clover (T. medium) - A Picture of Genomic Similarities and Differences.</title>
        <authorList>
            <person name="Dluhosova J."/>
            <person name="Istvanek J."/>
            <person name="Nedelnik J."/>
            <person name="Repkova J."/>
        </authorList>
    </citation>
    <scope>NUCLEOTIDE SEQUENCE [LARGE SCALE GENOMIC DNA]</scope>
    <source>
        <strain evidence="3">cv. 10/8</strain>
        <tissue evidence="2">Leaf</tissue>
    </source>
</reference>
<feature type="domain" description="DUF7745" evidence="1">
    <location>
        <begin position="1"/>
        <end position="62"/>
    </location>
</feature>
<accession>A0A392S070</accession>
<name>A0A392S070_9FABA</name>